<name>A0ABU3BSM4_9BACT</name>
<evidence type="ECO:0000313" key="1">
    <source>
        <dbReference type="EMBL" id="MDT0632287.1"/>
    </source>
</evidence>
<comment type="caution">
    <text evidence="1">The sequence shown here is derived from an EMBL/GenBank/DDBJ whole genome shotgun (WGS) entry which is preliminary data.</text>
</comment>
<dbReference type="EMBL" id="JAVRHT010000025">
    <property type="protein sequence ID" value="MDT0632287.1"/>
    <property type="molecule type" value="Genomic_DNA"/>
</dbReference>
<dbReference type="RefSeq" id="WP_311664048.1">
    <property type="nucleotide sequence ID" value="NZ_JAVRHT010000025.1"/>
</dbReference>
<keyword evidence="2" id="KW-1185">Reference proteome</keyword>
<accession>A0ABU3BSM4</accession>
<reference evidence="1 2" key="1">
    <citation type="submission" date="2023-09" db="EMBL/GenBank/DDBJ databases">
        <authorList>
            <person name="Rey-Velasco X."/>
        </authorList>
    </citation>
    <scope>NUCLEOTIDE SEQUENCE [LARGE SCALE GENOMIC DNA]</scope>
    <source>
        <strain evidence="1 2">F394</strain>
    </source>
</reference>
<organism evidence="1 2">
    <name type="scientific">Rubrivirga litoralis</name>
    <dbReference type="NCBI Taxonomy" id="3075598"/>
    <lineage>
        <taxon>Bacteria</taxon>
        <taxon>Pseudomonadati</taxon>
        <taxon>Rhodothermota</taxon>
        <taxon>Rhodothermia</taxon>
        <taxon>Rhodothermales</taxon>
        <taxon>Rubricoccaceae</taxon>
        <taxon>Rubrivirga</taxon>
    </lineage>
</organism>
<protein>
    <submittedName>
        <fullName evidence="1">Uncharacterized protein</fullName>
    </submittedName>
</protein>
<proteinExistence type="predicted"/>
<dbReference type="Proteomes" id="UP001267426">
    <property type="component" value="Unassembled WGS sequence"/>
</dbReference>
<sequence>MPDLSLDLFAAAADAEAARYRVLAALQRARRAFARNCVAPDLARLVGLHRDLRTLLDGAGRVEGSGSGPAVGVDWEAGRVVHAAPPAPLALSLARWAQPRVAGAVREGQALYEFAAEHAALAAVGVVPAYRDEGYLVVAGGGAVRPLRYRVSSLAGADGRYRALRTSAVAVDLDPAAPPAAWKAALAQADPDLPAPATFALRADLDLPVDETLLPVAKRKLLGAVQSWGVA</sequence>
<evidence type="ECO:0000313" key="2">
    <source>
        <dbReference type="Proteomes" id="UP001267426"/>
    </source>
</evidence>
<gene>
    <name evidence="1" type="ORF">RM540_11065</name>
</gene>